<evidence type="ECO:0000259" key="1">
    <source>
        <dbReference type="Pfam" id="PF00534"/>
    </source>
</evidence>
<dbReference type="PANTHER" id="PTHR45947:SF3">
    <property type="entry name" value="SULFOQUINOVOSYL TRANSFERASE SQD2"/>
    <property type="match status" value="1"/>
</dbReference>
<dbReference type="GO" id="GO:0016758">
    <property type="term" value="F:hexosyltransferase activity"/>
    <property type="evidence" value="ECO:0007669"/>
    <property type="project" value="TreeGrafter"/>
</dbReference>
<gene>
    <name evidence="3" type="ORF">AE618_06910</name>
</gene>
<proteinExistence type="predicted"/>
<comment type="caution">
    <text evidence="3">The sequence shown here is derived from an EMBL/GenBank/DDBJ whole genome shotgun (WGS) entry which is preliminary data.</text>
</comment>
<dbReference type="EMBL" id="LGSZ01000028">
    <property type="protein sequence ID" value="KPH81487.1"/>
    <property type="molecule type" value="Genomic_DNA"/>
</dbReference>
<reference evidence="3 4" key="1">
    <citation type="submission" date="2015-07" db="EMBL/GenBank/DDBJ databases">
        <title>Whole genome sequencing of Bosea vaviloviae isolated from cave pool.</title>
        <authorList>
            <person name="Tan N.E.H."/>
            <person name="Lee Y.P."/>
            <person name="Gan H.M."/>
            <person name="Barton H."/>
            <person name="Savka M.A."/>
        </authorList>
    </citation>
    <scope>NUCLEOTIDE SEQUENCE [LARGE SCALE GENOMIC DNA]</scope>
    <source>
        <strain evidence="3 4">SD260</strain>
    </source>
</reference>
<protein>
    <submittedName>
        <fullName evidence="3">Group 1 glycosyl transferase</fullName>
    </submittedName>
</protein>
<dbReference type="OrthoDB" id="9787293at2"/>
<dbReference type="SUPFAM" id="SSF53756">
    <property type="entry name" value="UDP-Glycosyltransferase/glycogen phosphorylase"/>
    <property type="match status" value="1"/>
</dbReference>
<keyword evidence="4" id="KW-1185">Reference proteome</keyword>
<dbReference type="NCBIfam" id="NF007640">
    <property type="entry name" value="PRK10307.1"/>
    <property type="match status" value="1"/>
</dbReference>
<dbReference type="Proteomes" id="UP000037822">
    <property type="component" value="Unassembled WGS sequence"/>
</dbReference>
<accession>A0A0N1FJ42</accession>
<dbReference type="PANTHER" id="PTHR45947">
    <property type="entry name" value="SULFOQUINOVOSYL TRANSFERASE SQD2"/>
    <property type="match status" value="1"/>
</dbReference>
<evidence type="ECO:0000313" key="3">
    <source>
        <dbReference type="EMBL" id="KPH81487.1"/>
    </source>
</evidence>
<dbReference type="PATRIC" id="fig|1526658.3.peg.2051"/>
<dbReference type="Pfam" id="PF13579">
    <property type="entry name" value="Glyco_trans_4_4"/>
    <property type="match status" value="1"/>
</dbReference>
<sequence>MTRLDTLFYGMNYAPEPTGVGLYSGEIGAFLAAKGQDVLVVTAPPHYPGWRVAPPYSASRYASETLAGVKVIRCPLLLRDEMRGFWRLVPPISFAVSSLPVIIWQILWRRPRAVFCVEPTLLSAPAAILAAKLVGSRLVLHVQDLEIDAAFAVGHLKSGLLQRAAGLFERLTLKAFDRVIAISHRMADRLADKGVARDRMSIIRNWVDLGRIRPHLGENSYRAELGIAAETKVALYSGNIGAKQALEVAFEAAKLLADRSDILFVVAGEGPEKKRLFARYGSLPNVRFLPLQPADRLSELLSLADVHILPQQAGMADLVLPSKLAGMLASGKPVLVTADKGTELYDVLDGTAILVPAGDTAAMAREIAILADTGSHPQLGDGRKLAQIFAHNVCLEQIRAEVTIDLGAAESRPATAKS</sequence>
<dbReference type="RefSeq" id="WP_054208318.1">
    <property type="nucleotide sequence ID" value="NZ_LGSZ01000028.1"/>
</dbReference>
<feature type="domain" description="Glycosyl transferase family 1" evidence="1">
    <location>
        <begin position="221"/>
        <end position="370"/>
    </location>
</feature>
<evidence type="ECO:0000259" key="2">
    <source>
        <dbReference type="Pfam" id="PF13579"/>
    </source>
</evidence>
<dbReference type="InterPro" id="IPR050194">
    <property type="entry name" value="Glycosyltransferase_grp1"/>
</dbReference>
<feature type="domain" description="Glycosyltransferase subfamily 4-like N-terminal" evidence="2">
    <location>
        <begin position="18"/>
        <end position="206"/>
    </location>
</feature>
<dbReference type="Pfam" id="PF00534">
    <property type="entry name" value="Glycos_transf_1"/>
    <property type="match status" value="1"/>
</dbReference>
<dbReference type="InterPro" id="IPR001296">
    <property type="entry name" value="Glyco_trans_1"/>
</dbReference>
<dbReference type="CDD" id="cd03794">
    <property type="entry name" value="GT4_WbuB-like"/>
    <property type="match status" value="1"/>
</dbReference>
<dbReference type="InterPro" id="IPR028098">
    <property type="entry name" value="Glyco_trans_4-like_N"/>
</dbReference>
<keyword evidence="3" id="KW-0808">Transferase</keyword>
<dbReference type="AlphaFoldDB" id="A0A0N1FJ42"/>
<organism evidence="3 4">
    <name type="scientific">Bosea vaviloviae</name>
    <dbReference type="NCBI Taxonomy" id="1526658"/>
    <lineage>
        <taxon>Bacteria</taxon>
        <taxon>Pseudomonadati</taxon>
        <taxon>Pseudomonadota</taxon>
        <taxon>Alphaproteobacteria</taxon>
        <taxon>Hyphomicrobiales</taxon>
        <taxon>Boseaceae</taxon>
        <taxon>Bosea</taxon>
    </lineage>
</organism>
<evidence type="ECO:0000313" key="4">
    <source>
        <dbReference type="Proteomes" id="UP000037822"/>
    </source>
</evidence>
<dbReference type="Gene3D" id="3.40.50.2000">
    <property type="entry name" value="Glycogen Phosphorylase B"/>
    <property type="match status" value="2"/>
</dbReference>
<name>A0A0N1FJ42_9HYPH</name>